<protein>
    <submittedName>
        <fullName evidence="2">Uncharacterized protein</fullName>
    </submittedName>
</protein>
<dbReference type="RefSeq" id="XP_033394025.1">
    <property type="nucleotide sequence ID" value="XM_033547312.1"/>
</dbReference>
<evidence type="ECO:0000313" key="3">
    <source>
        <dbReference type="Proteomes" id="UP000799438"/>
    </source>
</evidence>
<dbReference type="AlphaFoldDB" id="A0A6A6B277"/>
<reference evidence="2" key="1">
    <citation type="journal article" date="2020" name="Stud. Mycol.">
        <title>101 Dothideomycetes genomes: a test case for predicting lifestyles and emergence of pathogens.</title>
        <authorList>
            <person name="Haridas S."/>
            <person name="Albert R."/>
            <person name="Binder M."/>
            <person name="Bloem J."/>
            <person name="Labutti K."/>
            <person name="Salamov A."/>
            <person name="Andreopoulos B."/>
            <person name="Baker S."/>
            <person name="Barry K."/>
            <person name="Bills G."/>
            <person name="Bluhm B."/>
            <person name="Cannon C."/>
            <person name="Castanera R."/>
            <person name="Culley D."/>
            <person name="Daum C."/>
            <person name="Ezra D."/>
            <person name="Gonzalez J."/>
            <person name="Henrissat B."/>
            <person name="Kuo A."/>
            <person name="Liang C."/>
            <person name="Lipzen A."/>
            <person name="Lutzoni F."/>
            <person name="Magnuson J."/>
            <person name="Mondo S."/>
            <person name="Nolan M."/>
            <person name="Ohm R."/>
            <person name="Pangilinan J."/>
            <person name="Park H.-J."/>
            <person name="Ramirez L."/>
            <person name="Alfaro M."/>
            <person name="Sun H."/>
            <person name="Tritt A."/>
            <person name="Yoshinaga Y."/>
            <person name="Zwiers L.-H."/>
            <person name="Turgeon B."/>
            <person name="Goodwin S."/>
            <person name="Spatafora J."/>
            <person name="Crous P."/>
            <person name="Grigoriev I."/>
        </authorList>
    </citation>
    <scope>NUCLEOTIDE SEQUENCE</scope>
    <source>
        <strain evidence="2">CBS 121167</strain>
    </source>
</reference>
<sequence>MRTPRCSGRDSAFGGLTSRRASAAPWMVDGWGARLLGCGEACYVMLLPSRDEAVVKEARRPPRALSCDAHCLILNSGQGNTYDLLSEETRRLHLATYTACTPTTVMSSHPLTGGEEELAGTKIQPLQSGIKANTPLDTSGRGSIGSDHSIESTHLDPIGKGKRTLRHRRADALGLVALVLGRGPRQTRKQSMHSAMLLYR</sequence>
<evidence type="ECO:0000313" key="2">
    <source>
        <dbReference type="EMBL" id="KAF2138312.1"/>
    </source>
</evidence>
<feature type="compositionally biased region" description="Basic and acidic residues" evidence="1">
    <location>
        <begin position="148"/>
        <end position="159"/>
    </location>
</feature>
<dbReference type="Proteomes" id="UP000799438">
    <property type="component" value="Unassembled WGS sequence"/>
</dbReference>
<evidence type="ECO:0000256" key="1">
    <source>
        <dbReference type="SAM" id="MobiDB-lite"/>
    </source>
</evidence>
<accession>A0A6A6B277</accession>
<dbReference type="EMBL" id="ML995497">
    <property type="protein sequence ID" value="KAF2138312.1"/>
    <property type="molecule type" value="Genomic_DNA"/>
</dbReference>
<gene>
    <name evidence="2" type="ORF">K452DRAFT_91795</name>
</gene>
<feature type="region of interest" description="Disordered" evidence="1">
    <location>
        <begin position="133"/>
        <end position="159"/>
    </location>
</feature>
<name>A0A6A6B277_9PEZI</name>
<proteinExistence type="predicted"/>
<dbReference type="OrthoDB" id="5273701at2759"/>
<dbReference type="GeneID" id="54304819"/>
<keyword evidence="3" id="KW-1185">Reference proteome</keyword>
<organism evidence="2 3">
    <name type="scientific">Aplosporella prunicola CBS 121167</name>
    <dbReference type="NCBI Taxonomy" id="1176127"/>
    <lineage>
        <taxon>Eukaryota</taxon>
        <taxon>Fungi</taxon>
        <taxon>Dikarya</taxon>
        <taxon>Ascomycota</taxon>
        <taxon>Pezizomycotina</taxon>
        <taxon>Dothideomycetes</taxon>
        <taxon>Dothideomycetes incertae sedis</taxon>
        <taxon>Botryosphaeriales</taxon>
        <taxon>Aplosporellaceae</taxon>
        <taxon>Aplosporella</taxon>
    </lineage>
</organism>